<dbReference type="Proteomes" id="UP000886501">
    <property type="component" value="Unassembled WGS sequence"/>
</dbReference>
<keyword evidence="2" id="KW-1185">Reference proteome</keyword>
<dbReference type="EMBL" id="MU117988">
    <property type="protein sequence ID" value="KAF9650103.1"/>
    <property type="molecule type" value="Genomic_DNA"/>
</dbReference>
<organism evidence="1 2">
    <name type="scientific">Thelephora ganbajun</name>
    <name type="common">Ganba fungus</name>
    <dbReference type="NCBI Taxonomy" id="370292"/>
    <lineage>
        <taxon>Eukaryota</taxon>
        <taxon>Fungi</taxon>
        <taxon>Dikarya</taxon>
        <taxon>Basidiomycota</taxon>
        <taxon>Agaricomycotina</taxon>
        <taxon>Agaricomycetes</taxon>
        <taxon>Thelephorales</taxon>
        <taxon>Thelephoraceae</taxon>
        <taxon>Thelephora</taxon>
    </lineage>
</organism>
<gene>
    <name evidence="1" type="ORF">BDM02DRAFT_3259910</name>
</gene>
<reference evidence="1" key="2">
    <citation type="journal article" date="2020" name="Nat. Commun.">
        <title>Large-scale genome sequencing of mycorrhizal fungi provides insights into the early evolution of symbiotic traits.</title>
        <authorList>
            <person name="Miyauchi S."/>
            <person name="Kiss E."/>
            <person name="Kuo A."/>
            <person name="Drula E."/>
            <person name="Kohler A."/>
            <person name="Sanchez-Garcia M."/>
            <person name="Morin E."/>
            <person name="Andreopoulos B."/>
            <person name="Barry K.W."/>
            <person name="Bonito G."/>
            <person name="Buee M."/>
            <person name="Carver A."/>
            <person name="Chen C."/>
            <person name="Cichocki N."/>
            <person name="Clum A."/>
            <person name="Culley D."/>
            <person name="Crous P.W."/>
            <person name="Fauchery L."/>
            <person name="Girlanda M."/>
            <person name="Hayes R.D."/>
            <person name="Keri Z."/>
            <person name="LaButti K."/>
            <person name="Lipzen A."/>
            <person name="Lombard V."/>
            <person name="Magnuson J."/>
            <person name="Maillard F."/>
            <person name="Murat C."/>
            <person name="Nolan M."/>
            <person name="Ohm R.A."/>
            <person name="Pangilinan J."/>
            <person name="Pereira M.F."/>
            <person name="Perotto S."/>
            <person name="Peter M."/>
            <person name="Pfister S."/>
            <person name="Riley R."/>
            <person name="Sitrit Y."/>
            <person name="Stielow J.B."/>
            <person name="Szollosi G."/>
            <person name="Zifcakova L."/>
            <person name="Stursova M."/>
            <person name="Spatafora J.W."/>
            <person name="Tedersoo L."/>
            <person name="Vaario L.M."/>
            <person name="Yamada A."/>
            <person name="Yan M."/>
            <person name="Wang P."/>
            <person name="Xu J."/>
            <person name="Bruns T."/>
            <person name="Baldrian P."/>
            <person name="Vilgalys R."/>
            <person name="Dunand C."/>
            <person name="Henrissat B."/>
            <person name="Grigoriev I.V."/>
            <person name="Hibbett D."/>
            <person name="Nagy L.G."/>
            <person name="Martin F.M."/>
        </authorList>
    </citation>
    <scope>NUCLEOTIDE SEQUENCE</scope>
    <source>
        <strain evidence="1">P2</strain>
    </source>
</reference>
<proteinExistence type="predicted"/>
<comment type="caution">
    <text evidence="1">The sequence shown here is derived from an EMBL/GenBank/DDBJ whole genome shotgun (WGS) entry which is preliminary data.</text>
</comment>
<sequence>MNLCLTSLFLTSALLIFLPSPSPEAQGMADSASYEDLKNITIVLIIVTFFVTSYRCFARYSKKLWWHDDSVALFSTLSFIVFLIGTIYLAEKSPSTRTTVTGIYLLTTGFFVSIWGARISILLTVVRITPWRLQRKILLWMVVFFVLQFAMLIAQTFWVCESAYTGWKKIPGSVCIVPRFVPISLVVTTVISDFILILSPLMICRGVHIRALRFRLFFIFSVSIVTTVVSVVHAIVVMEMPGVWEGIISAVTIMVSVTVCSATVIIPAILRALGIGDPFMREDTVDPHLTDVEIARMTSTRIELGFPTTVNTDSDDSEGVTGTVGSRKGRDSVCPNAKDDQKHRFMTQASDGSFGASTAKVIPLADESDVAGSLALEVRGLPAVKKGQDVEAGVEDNSKT</sequence>
<accession>A0ACB6ZKY3</accession>
<protein>
    <submittedName>
        <fullName evidence="1">Uncharacterized protein</fullName>
    </submittedName>
</protein>
<evidence type="ECO:0000313" key="1">
    <source>
        <dbReference type="EMBL" id="KAF9650103.1"/>
    </source>
</evidence>
<reference evidence="1" key="1">
    <citation type="submission" date="2019-10" db="EMBL/GenBank/DDBJ databases">
        <authorList>
            <consortium name="DOE Joint Genome Institute"/>
            <person name="Kuo A."/>
            <person name="Miyauchi S."/>
            <person name="Kiss E."/>
            <person name="Drula E."/>
            <person name="Kohler A."/>
            <person name="Sanchez-Garcia M."/>
            <person name="Andreopoulos B."/>
            <person name="Barry K.W."/>
            <person name="Bonito G."/>
            <person name="Buee M."/>
            <person name="Carver A."/>
            <person name="Chen C."/>
            <person name="Cichocki N."/>
            <person name="Clum A."/>
            <person name="Culley D."/>
            <person name="Crous P.W."/>
            <person name="Fauchery L."/>
            <person name="Girlanda M."/>
            <person name="Hayes R."/>
            <person name="Keri Z."/>
            <person name="Labutti K."/>
            <person name="Lipzen A."/>
            <person name="Lombard V."/>
            <person name="Magnuson J."/>
            <person name="Maillard F."/>
            <person name="Morin E."/>
            <person name="Murat C."/>
            <person name="Nolan M."/>
            <person name="Ohm R."/>
            <person name="Pangilinan J."/>
            <person name="Pereira M."/>
            <person name="Perotto S."/>
            <person name="Peter M."/>
            <person name="Riley R."/>
            <person name="Sitrit Y."/>
            <person name="Stielow B."/>
            <person name="Szollosi G."/>
            <person name="Zifcakova L."/>
            <person name="Stursova M."/>
            <person name="Spatafora J.W."/>
            <person name="Tedersoo L."/>
            <person name="Vaario L.-M."/>
            <person name="Yamada A."/>
            <person name="Yan M."/>
            <person name="Wang P."/>
            <person name="Xu J."/>
            <person name="Bruns T."/>
            <person name="Baldrian P."/>
            <person name="Vilgalys R."/>
            <person name="Henrissat B."/>
            <person name="Grigoriev I.V."/>
            <person name="Hibbett D."/>
            <person name="Nagy L.G."/>
            <person name="Martin F.M."/>
        </authorList>
    </citation>
    <scope>NUCLEOTIDE SEQUENCE</scope>
    <source>
        <strain evidence="1">P2</strain>
    </source>
</reference>
<name>A0ACB6ZKY3_THEGA</name>
<evidence type="ECO:0000313" key="2">
    <source>
        <dbReference type="Proteomes" id="UP000886501"/>
    </source>
</evidence>